<accession>A0A6J5VTU0</accession>
<keyword evidence="2" id="KW-1185">Reference proteome</keyword>
<dbReference type="EMBL" id="CAEKKB010000001">
    <property type="protein sequence ID" value="CAB4292830.1"/>
    <property type="molecule type" value="Genomic_DNA"/>
</dbReference>
<organism evidence="1 2">
    <name type="scientific">Prunus armeniaca</name>
    <name type="common">Apricot</name>
    <name type="synonym">Armeniaca vulgaris</name>
    <dbReference type="NCBI Taxonomy" id="36596"/>
    <lineage>
        <taxon>Eukaryota</taxon>
        <taxon>Viridiplantae</taxon>
        <taxon>Streptophyta</taxon>
        <taxon>Embryophyta</taxon>
        <taxon>Tracheophyta</taxon>
        <taxon>Spermatophyta</taxon>
        <taxon>Magnoliopsida</taxon>
        <taxon>eudicotyledons</taxon>
        <taxon>Gunneridae</taxon>
        <taxon>Pentapetalae</taxon>
        <taxon>rosids</taxon>
        <taxon>fabids</taxon>
        <taxon>Rosales</taxon>
        <taxon>Rosaceae</taxon>
        <taxon>Amygdaloideae</taxon>
        <taxon>Amygdaleae</taxon>
        <taxon>Prunus</taxon>
    </lineage>
</organism>
<gene>
    <name evidence="1" type="ORF">ORAREDHAP_LOCUS1442</name>
</gene>
<reference evidence="2" key="1">
    <citation type="journal article" date="2020" name="Genome Biol.">
        <title>Gamete binning: chromosome-level and haplotype-resolved genome assembly enabled by high-throughput single-cell sequencing of gamete genomes.</title>
        <authorList>
            <person name="Campoy J.A."/>
            <person name="Sun H."/>
            <person name="Goel M."/>
            <person name="Jiao W.-B."/>
            <person name="Folz-Donahue K."/>
            <person name="Wang N."/>
            <person name="Rubio M."/>
            <person name="Liu C."/>
            <person name="Kukat C."/>
            <person name="Ruiz D."/>
            <person name="Huettel B."/>
            <person name="Schneeberger K."/>
        </authorList>
    </citation>
    <scope>NUCLEOTIDE SEQUENCE [LARGE SCALE GENOMIC DNA]</scope>
    <source>
        <strain evidence="2">cv. Rojo Pasion</strain>
    </source>
</reference>
<evidence type="ECO:0000313" key="1">
    <source>
        <dbReference type="EMBL" id="CAB4292830.1"/>
    </source>
</evidence>
<dbReference type="Proteomes" id="UP000507245">
    <property type="component" value="Unassembled WGS sequence"/>
</dbReference>
<evidence type="ECO:0000313" key="2">
    <source>
        <dbReference type="Proteomes" id="UP000507245"/>
    </source>
</evidence>
<name>A0A6J5VTU0_PRUAR</name>
<dbReference type="AlphaFoldDB" id="A0A6J5VTU0"/>
<proteinExistence type="predicted"/>
<protein>
    <submittedName>
        <fullName evidence="1">Uncharacterized protein</fullName>
    </submittedName>
</protein>
<sequence length="62" mass="6970">MGDGGWRLWREGSKMLGWEGRRWMRGWFGHGFRIRSGLCQEGEGWEVVVGREGLLGGYGGGL</sequence>